<dbReference type="GO" id="GO:0016020">
    <property type="term" value="C:membrane"/>
    <property type="evidence" value="ECO:0007669"/>
    <property type="project" value="TreeGrafter"/>
</dbReference>
<dbReference type="InterPro" id="IPR000073">
    <property type="entry name" value="AB_hydrolase_1"/>
</dbReference>
<gene>
    <name evidence="2" type="ORF">HHL14_02615</name>
</gene>
<feature type="domain" description="AB hydrolase-1" evidence="1">
    <location>
        <begin position="66"/>
        <end position="290"/>
    </location>
</feature>
<evidence type="ECO:0000313" key="2">
    <source>
        <dbReference type="EMBL" id="NML29725.1"/>
    </source>
</evidence>
<sequence>MQNPATAAAVIPTRISTPAASRFAELPATASHGPLRIEYRWVNELAESNNRGEQPGAQQDERPIAVFLHEGLGSIAMWRDWPQSLCERLGMRGLVYSRPGYGLSTPREPQVKWPVDFMTAQARDILPALLDALHVDTRQRQRMWVIGHSDGGSIALLYAALFPDALAGAVVIAPHVFVEDISVQSIAQTKQLYETTDLRAKLARYHADVDSAFYGWNDIWLDPAFRQWSIVDALAPIERPLLAIQGHDDNYGTMAQIDTIAARVPHTRLVKLDACGHSPHRDAPAPLNDAIATFIATFPSSQR</sequence>
<dbReference type="InterPro" id="IPR029058">
    <property type="entry name" value="AB_hydrolase_fold"/>
</dbReference>
<organism evidence="2 3">
    <name type="scientific">Paraburkholderia antibiotica</name>
    <dbReference type="NCBI Taxonomy" id="2728839"/>
    <lineage>
        <taxon>Bacteria</taxon>
        <taxon>Pseudomonadati</taxon>
        <taxon>Pseudomonadota</taxon>
        <taxon>Betaproteobacteria</taxon>
        <taxon>Burkholderiales</taxon>
        <taxon>Burkholderiaceae</taxon>
        <taxon>Paraburkholderia</taxon>
    </lineage>
</organism>
<dbReference type="Gene3D" id="3.40.50.1820">
    <property type="entry name" value="alpha/beta hydrolase"/>
    <property type="match status" value="1"/>
</dbReference>
<protein>
    <submittedName>
        <fullName evidence="2">Alpha/beta hydrolase</fullName>
    </submittedName>
</protein>
<dbReference type="InterPro" id="IPR050266">
    <property type="entry name" value="AB_hydrolase_sf"/>
</dbReference>
<evidence type="ECO:0000313" key="3">
    <source>
        <dbReference type="Proteomes" id="UP000583127"/>
    </source>
</evidence>
<accession>A0A7X9ZWM7</accession>
<dbReference type="GO" id="GO:0016787">
    <property type="term" value="F:hydrolase activity"/>
    <property type="evidence" value="ECO:0007669"/>
    <property type="project" value="UniProtKB-KW"/>
</dbReference>
<keyword evidence="2" id="KW-0378">Hydrolase</keyword>
<dbReference type="RefSeq" id="WP_169496003.1">
    <property type="nucleotide sequence ID" value="NZ_JABBFZ010000001.1"/>
</dbReference>
<dbReference type="PANTHER" id="PTHR43798:SF33">
    <property type="entry name" value="HYDROLASE, PUTATIVE (AFU_ORTHOLOGUE AFUA_2G14860)-RELATED"/>
    <property type="match status" value="1"/>
</dbReference>
<name>A0A7X9ZWM7_9BURK</name>
<reference evidence="2 3" key="1">
    <citation type="submission" date="2020-04" db="EMBL/GenBank/DDBJ databases">
        <title>Paraburkholderia sp. G-4-1-8 isolated from soil.</title>
        <authorList>
            <person name="Dahal R.H."/>
        </authorList>
    </citation>
    <scope>NUCLEOTIDE SEQUENCE [LARGE SCALE GENOMIC DNA]</scope>
    <source>
        <strain evidence="2 3">G-4-1-8</strain>
    </source>
</reference>
<dbReference type="PANTHER" id="PTHR43798">
    <property type="entry name" value="MONOACYLGLYCEROL LIPASE"/>
    <property type="match status" value="1"/>
</dbReference>
<proteinExistence type="predicted"/>
<dbReference type="AlphaFoldDB" id="A0A7X9ZWM7"/>
<dbReference type="SUPFAM" id="SSF53474">
    <property type="entry name" value="alpha/beta-Hydrolases"/>
    <property type="match status" value="1"/>
</dbReference>
<comment type="caution">
    <text evidence="2">The sequence shown here is derived from an EMBL/GenBank/DDBJ whole genome shotgun (WGS) entry which is preliminary data.</text>
</comment>
<dbReference type="EMBL" id="JABBFZ010000001">
    <property type="protein sequence ID" value="NML29725.1"/>
    <property type="molecule type" value="Genomic_DNA"/>
</dbReference>
<dbReference type="Pfam" id="PF12697">
    <property type="entry name" value="Abhydrolase_6"/>
    <property type="match status" value="1"/>
</dbReference>
<dbReference type="Proteomes" id="UP000583127">
    <property type="component" value="Unassembled WGS sequence"/>
</dbReference>
<evidence type="ECO:0000259" key="1">
    <source>
        <dbReference type="Pfam" id="PF12697"/>
    </source>
</evidence>
<keyword evidence="3" id="KW-1185">Reference proteome</keyword>